<gene>
    <name evidence="2" type="ORF">LOC71_19135</name>
</gene>
<proteinExistence type="predicted"/>
<reference evidence="2" key="1">
    <citation type="submission" date="2021-11" db="EMBL/GenBank/DDBJ databases">
        <title>Genome sequence.</title>
        <authorList>
            <person name="Sun Q."/>
        </authorList>
    </citation>
    <scope>NUCLEOTIDE SEQUENCE</scope>
    <source>
        <strain evidence="2">JC740</strain>
    </source>
</reference>
<evidence type="ECO:0000313" key="2">
    <source>
        <dbReference type="EMBL" id="MCC9644392.1"/>
    </source>
</evidence>
<accession>A0ABS8NN85</accession>
<dbReference type="RefSeq" id="WP_230276041.1">
    <property type="nucleotide sequence ID" value="NZ_JAJKFW010000052.1"/>
</dbReference>
<keyword evidence="3" id="KW-1185">Reference proteome</keyword>
<evidence type="ECO:0000256" key="1">
    <source>
        <dbReference type="SAM" id="MobiDB-lite"/>
    </source>
</evidence>
<organism evidence="2 3">
    <name type="scientific">Rhodopirellula halodulae</name>
    <dbReference type="NCBI Taxonomy" id="2894198"/>
    <lineage>
        <taxon>Bacteria</taxon>
        <taxon>Pseudomonadati</taxon>
        <taxon>Planctomycetota</taxon>
        <taxon>Planctomycetia</taxon>
        <taxon>Pirellulales</taxon>
        <taxon>Pirellulaceae</taxon>
        <taxon>Rhodopirellula</taxon>
    </lineage>
</organism>
<feature type="region of interest" description="Disordered" evidence="1">
    <location>
        <begin position="343"/>
        <end position="391"/>
    </location>
</feature>
<feature type="compositionally biased region" description="Basic and acidic residues" evidence="1">
    <location>
        <begin position="343"/>
        <end position="356"/>
    </location>
</feature>
<name>A0ABS8NN85_9BACT</name>
<dbReference type="EMBL" id="JAJKFW010000052">
    <property type="protein sequence ID" value="MCC9644392.1"/>
    <property type="molecule type" value="Genomic_DNA"/>
</dbReference>
<sequence length="391" mass="42675">MTTKGNSHAKPELELTPGIARFGRADIAGEPVIDREGGKFGAGIIRGVSLAAVGEALGHDMWLDAETIATVERLSKAKGDTGLKCRFTHPGMSSDGMGKLCGRLFDVRVVDEKAIGDLHFAKSAHSTPDGDLATYVLDLVEEDPQASGLSIVFHHDSEAEYEFYEANQEEYEYEDHRGRKRMRSRFKSPDPRNERSLHHVRIAELRAADVVDEPAANPDGMFSAVTLPHDADRFLSYVCGLTEDKPQASMFGVDPQRAAEFLGRWLDSQGLSITPKEPSLATTTNEPVEAPETPAPTRADFAAELSKFTEKFGANGAKWFAEGKTYEEALSLHAEALESRIEAAETAQREAEEKLSSLELGETEPVATGATGDGSNEPKRFSEFFAKQSKN</sequence>
<feature type="region of interest" description="Disordered" evidence="1">
    <location>
        <begin position="272"/>
        <end position="294"/>
    </location>
</feature>
<feature type="compositionally biased region" description="Low complexity" evidence="1">
    <location>
        <begin position="281"/>
        <end position="294"/>
    </location>
</feature>
<comment type="caution">
    <text evidence="2">The sequence shown here is derived from an EMBL/GenBank/DDBJ whole genome shotgun (WGS) entry which is preliminary data.</text>
</comment>
<dbReference type="Proteomes" id="UP001430306">
    <property type="component" value="Unassembled WGS sequence"/>
</dbReference>
<evidence type="ECO:0000313" key="3">
    <source>
        <dbReference type="Proteomes" id="UP001430306"/>
    </source>
</evidence>
<protein>
    <submittedName>
        <fullName evidence="2">Uncharacterized protein</fullName>
    </submittedName>
</protein>